<evidence type="ECO:0000313" key="1">
    <source>
        <dbReference type="EMBL" id="OYV72474.1"/>
    </source>
</evidence>
<dbReference type="AlphaFoldDB" id="A0A257SH26"/>
<organism evidence="1 2">
    <name type="scientific">Acidithiobacillus ferrivorans</name>
    <dbReference type="NCBI Taxonomy" id="160808"/>
    <lineage>
        <taxon>Bacteria</taxon>
        <taxon>Pseudomonadati</taxon>
        <taxon>Pseudomonadota</taxon>
        <taxon>Acidithiobacillia</taxon>
        <taxon>Acidithiobacillales</taxon>
        <taxon>Acidithiobacillaceae</taxon>
        <taxon>Acidithiobacillus</taxon>
    </lineage>
</organism>
<dbReference type="InterPro" id="IPR029032">
    <property type="entry name" value="AhpD-like"/>
</dbReference>
<dbReference type="PANTHER" id="PTHR35446">
    <property type="entry name" value="SI:CH211-175M2.5"/>
    <property type="match status" value="1"/>
</dbReference>
<protein>
    <recommendedName>
        <fullName evidence="3">Alkylhydroperoxidase</fullName>
    </recommendedName>
</protein>
<accession>A0A257SH26</accession>
<reference evidence="1 2" key="1">
    <citation type="submission" date="2017-03" db="EMBL/GenBank/DDBJ databases">
        <title>Lifting the veil on microbial sulfur biogeochemistry in mining wastewaters.</title>
        <authorList>
            <person name="Kantor R.S."/>
            <person name="Colenbrander Nelson T."/>
            <person name="Marshall S."/>
            <person name="Bennett D."/>
            <person name="Apte S."/>
            <person name="Camacho D."/>
            <person name="Thomas B.C."/>
            <person name="Warren L.A."/>
            <person name="Banfield J.F."/>
        </authorList>
    </citation>
    <scope>NUCLEOTIDE SEQUENCE [LARGE SCALE GENOMIC DNA]</scope>
    <source>
        <strain evidence="1">21-59-9</strain>
    </source>
</reference>
<dbReference type="PANTHER" id="PTHR35446:SF2">
    <property type="entry name" value="CARBOXYMUCONOLACTONE DECARBOXYLASE-LIKE DOMAIN-CONTAINING PROTEIN"/>
    <property type="match status" value="1"/>
</dbReference>
<sequence>MTILQIITPEKASGRTADLYQEIEGAFGRVPAVVQVYGSSPALLAQQWEGIQYYRHHPRLGAALLATIRMLISQANHCDYCVGFNEAMLINHLGQSPEAVVATKRDPGSAPLSDRDRAMLLLVLKAVQTPALLTREDVETVLTHGWTESDVLDAVVHGARNQTADVIINAFKVERDF</sequence>
<dbReference type="SUPFAM" id="SSF69118">
    <property type="entry name" value="AhpD-like"/>
    <property type="match status" value="1"/>
</dbReference>
<evidence type="ECO:0008006" key="3">
    <source>
        <dbReference type="Google" id="ProtNLM"/>
    </source>
</evidence>
<gene>
    <name evidence="1" type="ORF">B7Z70_14795</name>
</gene>
<dbReference type="EMBL" id="NCBC01000852">
    <property type="protein sequence ID" value="OYV72474.1"/>
    <property type="molecule type" value="Genomic_DNA"/>
</dbReference>
<evidence type="ECO:0000313" key="2">
    <source>
        <dbReference type="Proteomes" id="UP000216779"/>
    </source>
</evidence>
<name>A0A257SH26_9PROT</name>
<comment type="caution">
    <text evidence="1">The sequence shown here is derived from an EMBL/GenBank/DDBJ whole genome shotgun (WGS) entry which is preliminary data.</text>
</comment>
<proteinExistence type="predicted"/>
<dbReference type="Gene3D" id="1.20.1290.10">
    <property type="entry name" value="AhpD-like"/>
    <property type="match status" value="1"/>
</dbReference>
<dbReference type="Proteomes" id="UP000216779">
    <property type="component" value="Unassembled WGS sequence"/>
</dbReference>